<dbReference type="SUPFAM" id="SSF55331">
    <property type="entry name" value="Tautomerase/MIF"/>
    <property type="match status" value="1"/>
</dbReference>
<proteinExistence type="predicted"/>
<accession>A0ABZ0TPJ0</accession>
<name>A0ABZ0TPJ0_9SPHI</name>
<dbReference type="EMBL" id="CP139558">
    <property type="protein sequence ID" value="WPU95066.1"/>
    <property type="molecule type" value="Genomic_DNA"/>
</dbReference>
<sequence length="134" mass="14844">MPFVRISLLKTLSADAKDKISKAVHQSLMDEFNVPLDDYFHVIEELEVTQLYYPKSYLGISHSGNMVYVQITAGSGRTYEQKEKLYAAIAGRIAAETPVSVNDVIIVLVENGGKENWSFGGGRIQSLSHIKPAQ</sequence>
<keyword evidence="2" id="KW-1185">Reference proteome</keyword>
<dbReference type="Pfam" id="PF14552">
    <property type="entry name" value="Tautomerase_2"/>
    <property type="match status" value="1"/>
</dbReference>
<protein>
    <submittedName>
        <fullName evidence="1">Tautomerase family protein</fullName>
    </submittedName>
</protein>
<dbReference type="RefSeq" id="WP_321564178.1">
    <property type="nucleotide sequence ID" value="NZ_CP139558.1"/>
</dbReference>
<dbReference type="PANTHER" id="PTHR38460">
    <property type="entry name" value="TAUTOMERASE YOLI-RELATED"/>
    <property type="match status" value="1"/>
</dbReference>
<dbReference type="Gene3D" id="3.30.429.10">
    <property type="entry name" value="Macrophage Migration Inhibitory Factor"/>
    <property type="match status" value="1"/>
</dbReference>
<dbReference type="InterPro" id="IPR037479">
    <property type="entry name" value="Tauto_MSAD"/>
</dbReference>
<dbReference type="Proteomes" id="UP001324380">
    <property type="component" value="Chromosome"/>
</dbReference>
<gene>
    <name evidence="1" type="ORF">SNE25_05950</name>
</gene>
<evidence type="ECO:0000313" key="1">
    <source>
        <dbReference type="EMBL" id="WPU95066.1"/>
    </source>
</evidence>
<dbReference type="InterPro" id="IPR014347">
    <property type="entry name" value="Tautomerase/MIF_sf"/>
</dbReference>
<evidence type="ECO:0000313" key="2">
    <source>
        <dbReference type="Proteomes" id="UP001324380"/>
    </source>
</evidence>
<organism evidence="1 2">
    <name type="scientific">Mucilaginibacter sabulilitoris</name>
    <dbReference type="NCBI Taxonomy" id="1173583"/>
    <lineage>
        <taxon>Bacteria</taxon>
        <taxon>Pseudomonadati</taxon>
        <taxon>Bacteroidota</taxon>
        <taxon>Sphingobacteriia</taxon>
        <taxon>Sphingobacteriales</taxon>
        <taxon>Sphingobacteriaceae</taxon>
        <taxon>Mucilaginibacter</taxon>
    </lineage>
</organism>
<dbReference type="PANTHER" id="PTHR38460:SF1">
    <property type="entry name" value="TAUTOMERASE YOLI-RELATED"/>
    <property type="match status" value="1"/>
</dbReference>
<reference evidence="1 2" key="1">
    <citation type="submission" date="2023-11" db="EMBL/GenBank/DDBJ databases">
        <title>Analysis of the Genomes of Mucilaginibacter gossypii cycad 4 and M. sabulilitoris SNA2: microbes with the potential for plant growth promotion.</title>
        <authorList>
            <person name="Hirsch A.M."/>
            <person name="Humm E."/>
            <person name="Rubbi M."/>
            <person name="Del Vecchio G."/>
            <person name="Ha S.M."/>
            <person name="Pellegrini M."/>
            <person name="Gunsalus R.P."/>
        </authorList>
    </citation>
    <scope>NUCLEOTIDE SEQUENCE [LARGE SCALE GENOMIC DNA]</scope>
    <source>
        <strain evidence="1 2">SNA2</strain>
    </source>
</reference>